<proteinExistence type="predicted"/>
<keyword evidence="2" id="KW-1185">Reference proteome</keyword>
<accession>A0ACC0D7U4</accession>
<dbReference type="EMBL" id="MU394299">
    <property type="protein sequence ID" value="KAI6088706.1"/>
    <property type="molecule type" value="Genomic_DNA"/>
</dbReference>
<reference evidence="1 2" key="1">
    <citation type="journal article" date="2022" name="New Phytol.">
        <title>Ecological generalism drives hyperdiversity of secondary metabolite gene clusters in xylarialean endophytes.</title>
        <authorList>
            <person name="Franco M.E.E."/>
            <person name="Wisecaver J.H."/>
            <person name="Arnold A.E."/>
            <person name="Ju Y.M."/>
            <person name="Slot J.C."/>
            <person name="Ahrendt S."/>
            <person name="Moore L.P."/>
            <person name="Eastman K.E."/>
            <person name="Scott K."/>
            <person name="Konkel Z."/>
            <person name="Mondo S.J."/>
            <person name="Kuo A."/>
            <person name="Hayes R.D."/>
            <person name="Haridas S."/>
            <person name="Andreopoulos B."/>
            <person name="Riley R."/>
            <person name="LaButti K."/>
            <person name="Pangilinan J."/>
            <person name="Lipzen A."/>
            <person name="Amirebrahimi M."/>
            <person name="Yan J."/>
            <person name="Adam C."/>
            <person name="Keymanesh K."/>
            <person name="Ng V."/>
            <person name="Louie K."/>
            <person name="Northen T."/>
            <person name="Drula E."/>
            <person name="Henrissat B."/>
            <person name="Hsieh H.M."/>
            <person name="Youens-Clark K."/>
            <person name="Lutzoni F."/>
            <person name="Miadlikowska J."/>
            <person name="Eastwood D.C."/>
            <person name="Hamelin R.C."/>
            <person name="Grigoriev I.V."/>
            <person name="U'Ren J.M."/>
        </authorList>
    </citation>
    <scope>NUCLEOTIDE SEQUENCE [LARGE SCALE GENOMIC DNA]</scope>
    <source>
        <strain evidence="1 2">ER1909</strain>
    </source>
</reference>
<protein>
    <submittedName>
        <fullName evidence="1">Transporter</fullName>
    </submittedName>
</protein>
<comment type="caution">
    <text evidence="1">The sequence shown here is derived from an EMBL/GenBank/DDBJ whole genome shotgun (WGS) entry which is preliminary data.</text>
</comment>
<dbReference type="Proteomes" id="UP001497680">
    <property type="component" value="Unassembled WGS sequence"/>
</dbReference>
<gene>
    <name evidence="1" type="ORF">F4821DRAFT_268678</name>
</gene>
<sequence>MGLTARIKGTALYQEMIPQLLAVFFFMSFGALNFGYNNGWWSCVLAIPEFAEYYGPPGSTTFPSSWLSAGTGTANAGMLIGCFIAGPLSHRVGRKWAIVVLVSIALVGMIIQNAIQNYWAVMSGRMINGISMGIEANVIPVFMAELAPGAIRGTLVNFYQFWQMTGVLLSTATWSFRVVMIVQIFIPVVLLAIVWFLPESPRWLLTKRRREDAFKSLDFIREGSGATREDLNTELDFLMASIEDQETNHHATTYADCFRGSNGRRTLIAVGVQVLQQLQGNSFASTYGVLYMKQIGITDTLQAQVARVCCALFGAIVAFWAADGVGRRPIMMISAGLMWGSMWVSAGLSRWWPGALTGAVSNGSLAVLLLWSICNTGGWGSCVWITTSEVATTQLREKTVSIATMFSFTMVLLVSFINPFVQYLPGNLGSGVGFVYGSFSLIAIAFVYFVLPELRGRGLEELDELFQSRVPARKFRHYTTHTAGAKTADFRKAESTVEI</sequence>
<organism evidence="1 2">
    <name type="scientific">Hypoxylon rubiginosum</name>
    <dbReference type="NCBI Taxonomy" id="110542"/>
    <lineage>
        <taxon>Eukaryota</taxon>
        <taxon>Fungi</taxon>
        <taxon>Dikarya</taxon>
        <taxon>Ascomycota</taxon>
        <taxon>Pezizomycotina</taxon>
        <taxon>Sordariomycetes</taxon>
        <taxon>Xylariomycetidae</taxon>
        <taxon>Xylariales</taxon>
        <taxon>Hypoxylaceae</taxon>
        <taxon>Hypoxylon</taxon>
    </lineage>
</organism>
<evidence type="ECO:0000313" key="1">
    <source>
        <dbReference type="EMBL" id="KAI6088706.1"/>
    </source>
</evidence>
<evidence type="ECO:0000313" key="2">
    <source>
        <dbReference type="Proteomes" id="UP001497680"/>
    </source>
</evidence>
<name>A0ACC0D7U4_9PEZI</name>